<evidence type="ECO:0000256" key="1">
    <source>
        <dbReference type="SAM" id="SignalP"/>
    </source>
</evidence>
<keyword evidence="3" id="KW-1185">Reference proteome</keyword>
<evidence type="ECO:0000313" key="3">
    <source>
        <dbReference type="Proteomes" id="UP001497416"/>
    </source>
</evidence>
<name>A0ABM9P3Y2_9FLAO</name>
<dbReference type="Proteomes" id="UP001497416">
    <property type="component" value="Unassembled WGS sequence"/>
</dbReference>
<evidence type="ECO:0008006" key="4">
    <source>
        <dbReference type="Google" id="ProtNLM"/>
    </source>
</evidence>
<proteinExistence type="predicted"/>
<reference evidence="2 3" key="1">
    <citation type="submission" date="2024-05" db="EMBL/GenBank/DDBJ databases">
        <authorList>
            <person name="Duchaud E."/>
        </authorList>
    </citation>
    <scope>NUCLEOTIDE SEQUENCE [LARGE SCALE GENOMIC DNA]</scope>
    <source>
        <strain evidence="2">Ena-SAMPLE-TAB-13-05-2024-13:56:06:370-140302</strain>
    </source>
</reference>
<evidence type="ECO:0000313" key="2">
    <source>
        <dbReference type="EMBL" id="CAL2090925.1"/>
    </source>
</evidence>
<protein>
    <recommendedName>
        <fullName evidence="4">Transglycosylase SLT domain-containing protein</fullName>
    </recommendedName>
</protein>
<gene>
    <name evidence="2" type="ORF">T190607A01A_40111</name>
</gene>
<feature type="signal peptide" evidence="1">
    <location>
        <begin position="1"/>
        <end position="20"/>
    </location>
</feature>
<keyword evidence="1" id="KW-0732">Signal</keyword>
<accession>A0ABM9P3Y2</accession>
<dbReference type="RefSeq" id="WP_348713039.1">
    <property type="nucleotide sequence ID" value="NZ_CAXIXY010000006.1"/>
</dbReference>
<organism evidence="2 3">
    <name type="scientific">Tenacibaculum platacis</name>
    <dbReference type="NCBI Taxonomy" id="3137852"/>
    <lineage>
        <taxon>Bacteria</taxon>
        <taxon>Pseudomonadati</taxon>
        <taxon>Bacteroidota</taxon>
        <taxon>Flavobacteriia</taxon>
        <taxon>Flavobacteriales</taxon>
        <taxon>Flavobacteriaceae</taxon>
        <taxon>Tenacibaculum</taxon>
    </lineage>
</organism>
<sequence length="226" mass="26812">MSKNIILFIFMLCTNSLVFAQDDFYGSFGDREDDKLILEMVSHFEKTLCDYYNIQLDKSSSAFKKYIEDISKEDVKFPTFLAKLANDKSLNLLKESHDELFEYVWIKSSDNRHKLSSLSFTPFTQEQIKAFEDEEYFNEFIEKIQAQEFVYILNYEEAFGDKIIQESNNQNIKDFIITFRENYINHPLLIAPLLNLTDEEYENKAVKIFIAFEFFYTCLNSKVAYE</sequence>
<comment type="caution">
    <text evidence="2">The sequence shown here is derived from an EMBL/GenBank/DDBJ whole genome shotgun (WGS) entry which is preliminary data.</text>
</comment>
<dbReference type="EMBL" id="CAXIXY010000006">
    <property type="protein sequence ID" value="CAL2090925.1"/>
    <property type="molecule type" value="Genomic_DNA"/>
</dbReference>
<feature type="chain" id="PRO_5045546901" description="Transglycosylase SLT domain-containing protein" evidence="1">
    <location>
        <begin position="21"/>
        <end position="226"/>
    </location>
</feature>